<dbReference type="CDD" id="cd07661">
    <property type="entry name" value="BAR_ICA69"/>
    <property type="match status" value="1"/>
</dbReference>
<dbReference type="Gene3D" id="1.20.1270.60">
    <property type="entry name" value="Arfaptin homology (AH) domain/BAR domain"/>
    <property type="match status" value="1"/>
</dbReference>
<dbReference type="InterPro" id="IPR027267">
    <property type="entry name" value="AH/BAR_dom_sf"/>
</dbReference>
<protein>
    <recommendedName>
        <fullName evidence="1">AH domain-containing protein</fullName>
    </recommendedName>
</protein>
<dbReference type="FunFam" id="1.20.1270.60:FF:000068">
    <property type="entry name" value="Islet cell autoantigen"/>
    <property type="match status" value="1"/>
</dbReference>
<feature type="domain" description="AH" evidence="1">
    <location>
        <begin position="163"/>
        <end position="366"/>
    </location>
</feature>
<dbReference type="PANTHER" id="PTHR10164:SF4">
    <property type="entry name" value="GH23156P"/>
    <property type="match status" value="1"/>
</dbReference>
<name>A0A7R9FFN5_9NEOP</name>
<evidence type="ECO:0000313" key="2">
    <source>
        <dbReference type="EMBL" id="CAD7452754.1"/>
    </source>
</evidence>
<dbReference type="Pfam" id="PF06456">
    <property type="entry name" value="Arfaptin"/>
    <property type="match status" value="1"/>
</dbReference>
<dbReference type="GO" id="GO:0019904">
    <property type="term" value="F:protein domain specific binding"/>
    <property type="evidence" value="ECO:0007669"/>
    <property type="project" value="InterPro"/>
</dbReference>
<dbReference type="SMART" id="SM01015">
    <property type="entry name" value="Arfaptin"/>
    <property type="match status" value="1"/>
</dbReference>
<dbReference type="AlphaFoldDB" id="A0A7R9FFN5"/>
<dbReference type="PANTHER" id="PTHR10164">
    <property type="entry name" value="ISLET CELL AUTOANTIGEN 1"/>
    <property type="match status" value="1"/>
</dbReference>
<gene>
    <name evidence="2" type="ORF">TTEB3V08_LOCUS927</name>
</gene>
<dbReference type="InterPro" id="IPR024114">
    <property type="entry name" value="Islet_autoAg_Ica1/Ica1-like"/>
</dbReference>
<organism evidence="2">
    <name type="scientific">Timema tahoe</name>
    <dbReference type="NCBI Taxonomy" id="61484"/>
    <lineage>
        <taxon>Eukaryota</taxon>
        <taxon>Metazoa</taxon>
        <taxon>Ecdysozoa</taxon>
        <taxon>Arthropoda</taxon>
        <taxon>Hexapoda</taxon>
        <taxon>Insecta</taxon>
        <taxon>Pterygota</taxon>
        <taxon>Neoptera</taxon>
        <taxon>Polyneoptera</taxon>
        <taxon>Phasmatodea</taxon>
        <taxon>Timematodea</taxon>
        <taxon>Timematoidea</taxon>
        <taxon>Timematidae</taxon>
        <taxon>Timema</taxon>
    </lineage>
</organism>
<dbReference type="InterPro" id="IPR010504">
    <property type="entry name" value="AH_dom"/>
</dbReference>
<sequence length="379" mass="43384">MNVSKTRGLFVQVSETSKRTIVIACSPQLWFGKYGMGLPRLYRRSISISLELNATNTTRRMPTARPRFGAPRCARAVRFGQTHLAKGHVTHSRAATKRDYANCKKISHTSDAYSGTAYDRWVEQRGSDAPNKSTIAKMQHHYWVTKQTVFRKLGKKDDECVVASDAELDAKLELFRSIQDSCLDLQRIIDKYQERLCNLAQEENAMGRFLKEAGRTDKTRAGKMMTAVGKSLSYSGQQRLTLRVPLLRLYQEVETFRFRAISDTLQNVTSMEKVRTEYRASLSWMKNVSQELDPDTYKQLERFRKVQGQVRRSKAHFDKLKLDCLQKVDLLAAARCNMFSHALILYQNSLLQFAEKACKTFNTVASNFKGTTIEMITLS</sequence>
<dbReference type="EMBL" id="OE000172">
    <property type="protein sequence ID" value="CAD7452754.1"/>
    <property type="molecule type" value="Genomic_DNA"/>
</dbReference>
<proteinExistence type="predicted"/>
<dbReference type="GO" id="GO:0051049">
    <property type="term" value="P:regulation of transport"/>
    <property type="evidence" value="ECO:0007669"/>
    <property type="project" value="TreeGrafter"/>
</dbReference>
<dbReference type="SUPFAM" id="SSF103657">
    <property type="entry name" value="BAR/IMD domain-like"/>
    <property type="match status" value="1"/>
</dbReference>
<evidence type="ECO:0000259" key="1">
    <source>
        <dbReference type="PROSITE" id="PS50870"/>
    </source>
</evidence>
<accession>A0A7R9FFN5</accession>
<dbReference type="PROSITE" id="PS50870">
    <property type="entry name" value="AH"/>
    <property type="match status" value="1"/>
</dbReference>
<dbReference type="GO" id="GO:0005794">
    <property type="term" value="C:Golgi apparatus"/>
    <property type="evidence" value="ECO:0007669"/>
    <property type="project" value="TreeGrafter"/>
</dbReference>
<reference evidence="2" key="1">
    <citation type="submission" date="2020-11" db="EMBL/GenBank/DDBJ databases">
        <authorList>
            <person name="Tran Van P."/>
        </authorList>
    </citation>
    <scope>NUCLEOTIDE SEQUENCE</scope>
</reference>